<dbReference type="SUPFAM" id="SSF82866">
    <property type="entry name" value="Multidrug efflux transporter AcrB transmembrane domain"/>
    <property type="match status" value="1"/>
</dbReference>
<name>A0A509BXF4_9ENTR</name>
<dbReference type="Pfam" id="PF00873">
    <property type="entry name" value="ACR_tran"/>
    <property type="match status" value="1"/>
</dbReference>
<dbReference type="PANTHER" id="PTHR32063:SF21">
    <property type="entry name" value="MULTIDRUG RESISTANCE PROTEIN MDTB"/>
    <property type="match status" value="1"/>
</dbReference>
<dbReference type="Gene3D" id="3.30.70.1430">
    <property type="entry name" value="Multidrug efflux transporter AcrB pore domain"/>
    <property type="match status" value="1"/>
</dbReference>
<keyword evidence="2" id="KW-0472">Membrane</keyword>
<dbReference type="Gene3D" id="1.20.1640.10">
    <property type="entry name" value="Multidrug efflux transporter AcrB transmembrane domain"/>
    <property type="match status" value="2"/>
</dbReference>
<keyword evidence="2" id="KW-0812">Transmembrane</keyword>
<dbReference type="PANTHER" id="PTHR32063">
    <property type="match status" value="1"/>
</dbReference>
<dbReference type="GO" id="GO:0005886">
    <property type="term" value="C:plasma membrane"/>
    <property type="evidence" value="ECO:0007669"/>
    <property type="project" value="TreeGrafter"/>
</dbReference>
<dbReference type="AlphaFoldDB" id="A0A509BXF4"/>
<accession>A0A509BXF4</accession>
<keyword evidence="2" id="KW-1133">Transmembrane helix</keyword>
<dbReference type="PRINTS" id="PR00702">
    <property type="entry name" value="ACRIFLAVINRP"/>
</dbReference>
<dbReference type="GO" id="GO:0042910">
    <property type="term" value="F:xenobiotic transmembrane transporter activity"/>
    <property type="evidence" value="ECO:0007669"/>
    <property type="project" value="TreeGrafter"/>
</dbReference>
<feature type="transmembrane region" description="Helical" evidence="2">
    <location>
        <begin position="27"/>
        <end position="47"/>
    </location>
</feature>
<feature type="transmembrane region" description="Helical" evidence="2">
    <location>
        <begin position="124"/>
        <end position="144"/>
    </location>
</feature>
<gene>
    <name evidence="3" type="primary">yegN_2</name>
    <name evidence="3" type="ORF">NCTC6947_01858</name>
</gene>
<feature type="region of interest" description="Disordered" evidence="1">
    <location>
        <begin position="230"/>
        <end position="261"/>
    </location>
</feature>
<protein>
    <submittedName>
        <fullName evidence="3">RND family transporter protein</fullName>
    </submittedName>
</protein>
<evidence type="ECO:0000256" key="1">
    <source>
        <dbReference type="SAM" id="MobiDB-lite"/>
    </source>
</evidence>
<reference evidence="3" key="1">
    <citation type="submission" date="2019-06" db="EMBL/GenBank/DDBJ databases">
        <authorList>
            <consortium name="Pathogen Informatics"/>
        </authorList>
    </citation>
    <scope>NUCLEOTIDE SEQUENCE</scope>
    <source>
        <strain evidence="3">NCTC6947</strain>
    </source>
</reference>
<sequence>MVIENISRYIEKGEKPLAAALKGAGEIGFTIISLTFSLIAVLIPLLFMGDIVGRLFREFAVTLAVAILISAVVSLTLTPMMCARMLSQQSLRKQNRFSRACERMFDRVIASYGRGLAKVLNHPWLTLSVAFATLLLSVMLWIVIPKGFFPVQDNGIIQGTLQAPQSSSYASMAQRQRQVAERILQDPAVQSLTTFVGVDGANPTLNSARLQINLKPLDARDDRVQQVISPAANRRGDDSRRGAVSPADAGFNHRHAGQPHTVSVYPAGHDARCAQPLGAKTAERATVVATAL</sequence>
<dbReference type="SUPFAM" id="SSF82693">
    <property type="entry name" value="Multidrug efflux transporter AcrB pore domain, PN1, PN2, PC1 and PC2 subdomains"/>
    <property type="match status" value="1"/>
</dbReference>
<organism evidence="3">
    <name type="scientific">Salmonella sp. NCTC 6947</name>
    <dbReference type="NCBI Taxonomy" id="2583581"/>
    <lineage>
        <taxon>Bacteria</taxon>
        <taxon>Pseudomonadati</taxon>
        <taxon>Pseudomonadota</taxon>
        <taxon>Gammaproteobacteria</taxon>
        <taxon>Enterobacterales</taxon>
        <taxon>Enterobacteriaceae</taxon>
        <taxon>Salmonella</taxon>
    </lineage>
</organism>
<evidence type="ECO:0000256" key="2">
    <source>
        <dbReference type="SAM" id="Phobius"/>
    </source>
</evidence>
<evidence type="ECO:0000313" key="3">
    <source>
        <dbReference type="EMBL" id="VUC77936.1"/>
    </source>
</evidence>
<proteinExistence type="predicted"/>
<feature type="transmembrane region" description="Helical" evidence="2">
    <location>
        <begin position="59"/>
        <end position="83"/>
    </location>
</feature>
<dbReference type="InterPro" id="IPR001036">
    <property type="entry name" value="Acrflvin-R"/>
</dbReference>
<dbReference type="EMBL" id="CABFNZ010000003">
    <property type="protein sequence ID" value="VUC77936.1"/>
    <property type="molecule type" value="Genomic_DNA"/>
</dbReference>